<feature type="active site" description="Charge relay system" evidence="6">
    <location>
        <position position="257"/>
    </location>
</feature>
<keyword evidence="3" id="KW-0645">Protease</keyword>
<dbReference type="PANTHER" id="PTHR30237:SF2">
    <property type="entry name" value="MUREIN TETRAPEPTIDE CARBOXYPEPTIDASE"/>
    <property type="match status" value="1"/>
</dbReference>
<dbReference type="Gene3D" id="3.40.50.10740">
    <property type="entry name" value="Class I glutamine amidotransferase-like"/>
    <property type="match status" value="1"/>
</dbReference>
<dbReference type="SUPFAM" id="SSF141986">
    <property type="entry name" value="LD-carboxypeptidase A C-terminal domain-like"/>
    <property type="match status" value="1"/>
</dbReference>
<gene>
    <name evidence="9" type="ORF">NIES4072_21460</name>
</gene>
<dbReference type="InterPro" id="IPR027461">
    <property type="entry name" value="Carboxypeptidase_A_C_sf"/>
</dbReference>
<dbReference type="PIRSF" id="PIRSF028757">
    <property type="entry name" value="LD-carboxypeptidase"/>
    <property type="match status" value="1"/>
</dbReference>
<feature type="active site" description="Nucleophile" evidence="6">
    <location>
        <position position="160"/>
    </location>
</feature>
<name>A0A2R5FRP2_NOSCO</name>
<dbReference type="GO" id="GO:0006508">
    <property type="term" value="P:proteolysis"/>
    <property type="evidence" value="ECO:0007669"/>
    <property type="project" value="UniProtKB-KW"/>
</dbReference>
<dbReference type="GO" id="GO:0008236">
    <property type="term" value="F:serine-type peptidase activity"/>
    <property type="evidence" value="ECO:0007669"/>
    <property type="project" value="UniProtKB-KW"/>
</dbReference>
<keyword evidence="2 9" id="KW-0121">Carboxypeptidase</keyword>
<dbReference type="InterPro" id="IPR040449">
    <property type="entry name" value="Peptidase_S66_N"/>
</dbReference>
<organism evidence="9 10">
    <name type="scientific">Nostoc commune NIES-4072</name>
    <dbReference type="NCBI Taxonomy" id="2005467"/>
    <lineage>
        <taxon>Bacteria</taxon>
        <taxon>Bacillati</taxon>
        <taxon>Cyanobacteriota</taxon>
        <taxon>Cyanophyceae</taxon>
        <taxon>Nostocales</taxon>
        <taxon>Nostocaceae</taxon>
        <taxon>Nostoc</taxon>
    </lineage>
</organism>
<proteinExistence type="inferred from homology"/>
<dbReference type="SUPFAM" id="SSF52317">
    <property type="entry name" value="Class I glutamine amidotransferase-like"/>
    <property type="match status" value="1"/>
</dbReference>
<accession>A0A2R5FRP2</accession>
<evidence type="ECO:0000259" key="7">
    <source>
        <dbReference type="Pfam" id="PF02016"/>
    </source>
</evidence>
<feature type="active site" description="Charge relay system" evidence="6">
    <location>
        <position position="326"/>
    </location>
</feature>
<evidence type="ECO:0000256" key="1">
    <source>
        <dbReference type="ARBA" id="ARBA00010233"/>
    </source>
</evidence>
<keyword evidence="10" id="KW-1185">Reference proteome</keyword>
<dbReference type="InterPro" id="IPR029062">
    <property type="entry name" value="Class_I_gatase-like"/>
</dbReference>
<evidence type="ECO:0000256" key="6">
    <source>
        <dbReference type="PIRSR" id="PIRSR028757-1"/>
    </source>
</evidence>
<dbReference type="PANTHER" id="PTHR30237">
    <property type="entry name" value="MURAMOYLTETRAPEPTIDE CARBOXYPEPTIDASE"/>
    <property type="match status" value="1"/>
</dbReference>
<dbReference type="EMBL" id="BDUD01000001">
    <property type="protein sequence ID" value="GBG18481.1"/>
    <property type="molecule type" value="Genomic_DNA"/>
</dbReference>
<dbReference type="InterPro" id="IPR027478">
    <property type="entry name" value="LdcA_N"/>
</dbReference>
<comment type="caution">
    <text evidence="9">The sequence shown here is derived from an EMBL/GenBank/DDBJ whole genome shotgun (WGS) entry which is preliminary data.</text>
</comment>
<evidence type="ECO:0000313" key="9">
    <source>
        <dbReference type="EMBL" id="GBG18481.1"/>
    </source>
</evidence>
<dbReference type="AlphaFoldDB" id="A0A2R5FRP2"/>
<keyword evidence="4" id="KW-0378">Hydrolase</keyword>
<dbReference type="Pfam" id="PF02016">
    <property type="entry name" value="Peptidase_S66"/>
    <property type="match status" value="1"/>
</dbReference>
<dbReference type="Gene3D" id="3.50.30.60">
    <property type="entry name" value="LD-carboxypeptidase A C-terminal domain-like"/>
    <property type="match status" value="1"/>
</dbReference>
<evidence type="ECO:0000256" key="3">
    <source>
        <dbReference type="ARBA" id="ARBA00022670"/>
    </source>
</evidence>
<dbReference type="InterPro" id="IPR003507">
    <property type="entry name" value="S66_fam"/>
</dbReference>
<evidence type="ECO:0000256" key="4">
    <source>
        <dbReference type="ARBA" id="ARBA00022801"/>
    </source>
</evidence>
<evidence type="ECO:0000256" key="2">
    <source>
        <dbReference type="ARBA" id="ARBA00022645"/>
    </source>
</evidence>
<evidence type="ECO:0000313" key="10">
    <source>
        <dbReference type="Proteomes" id="UP000245124"/>
    </source>
</evidence>
<evidence type="ECO:0000259" key="8">
    <source>
        <dbReference type="Pfam" id="PF17676"/>
    </source>
</evidence>
<protein>
    <submittedName>
        <fullName evidence="9">Peptidase U61 LD-carboxypeptidase A</fullName>
    </submittedName>
</protein>
<dbReference type="CDD" id="cd07025">
    <property type="entry name" value="Peptidase_S66"/>
    <property type="match status" value="1"/>
</dbReference>
<dbReference type="GO" id="GO:0004180">
    <property type="term" value="F:carboxypeptidase activity"/>
    <property type="evidence" value="ECO:0007669"/>
    <property type="project" value="UniProtKB-KW"/>
</dbReference>
<feature type="domain" description="LD-carboxypeptidase N-terminal" evidence="7">
    <location>
        <begin position="64"/>
        <end position="180"/>
    </location>
</feature>
<reference evidence="9 10" key="1">
    <citation type="submission" date="2017-06" db="EMBL/GenBank/DDBJ databases">
        <title>Genome sequencing of cyanobaciteial culture collection at National Institute for Environmental Studies (NIES).</title>
        <authorList>
            <person name="Hirose Y."/>
            <person name="Shimura Y."/>
            <person name="Fujisawa T."/>
            <person name="Nakamura Y."/>
            <person name="Kawachi M."/>
        </authorList>
    </citation>
    <scope>NUCLEOTIDE SEQUENCE [LARGE SCALE GENOMIC DNA]</scope>
    <source>
        <strain evidence="9 10">NIES-4072</strain>
    </source>
</reference>
<sequence>MWFSFLEKQSLIPDSMVMNIKRRQFLTTCGLATLATQISPLTAQGKPSANTSSKPPHLQAGDTVGLISPAGIVDAKDIEAAQQSFSQLGLKVKLGKHILDRYGYLAGKDADRAQDVNLMFSDRTIKAIIPMRGGWGCNRILPLLNYSLIGSHPKIIIGYSDITTLLLAINARSQMITFHGPVATSTWNQFTVDYFKRILFNAEAVAMQNLNPSEVRMEIIAPGKARGKLVGGNLSVLSAMVGSPYLPSWNKSILFVEEVGEDVYRIDRMLTQLKTAGILNQIAGFIFGQCTKCSLGDEPSFTLMQVLQQHILPLGIPAWYGSMIGHIKDKFTLPIGVEVEINAELGTIRMLEAAVSLV</sequence>
<feature type="domain" description="LD-carboxypeptidase C-terminal" evidence="8">
    <location>
        <begin position="226"/>
        <end position="341"/>
    </location>
</feature>
<evidence type="ECO:0000256" key="5">
    <source>
        <dbReference type="ARBA" id="ARBA00022825"/>
    </source>
</evidence>
<dbReference type="InterPro" id="IPR040921">
    <property type="entry name" value="Peptidase_S66C"/>
</dbReference>
<keyword evidence="5" id="KW-0720">Serine protease</keyword>
<dbReference type="Proteomes" id="UP000245124">
    <property type="component" value="Unassembled WGS sequence"/>
</dbReference>
<dbReference type="Pfam" id="PF17676">
    <property type="entry name" value="Peptidase_S66C"/>
    <property type="match status" value="1"/>
</dbReference>
<comment type="similarity">
    <text evidence="1">Belongs to the peptidase S66 family.</text>
</comment>